<dbReference type="Pfam" id="PF03237">
    <property type="entry name" value="Terminase_6N"/>
    <property type="match status" value="1"/>
</dbReference>
<accession>A0A5C6CED2</accession>
<gene>
    <name evidence="1" type="ORF">Pla52o_35180</name>
</gene>
<dbReference type="RefSeq" id="WP_197169280.1">
    <property type="nucleotide sequence ID" value="NZ_SJPT01000005.1"/>
</dbReference>
<sequence length="493" mass="55622">MADDEPVEIRPNPGPQTNAFACPADILIYGGSAGGGKSFFLLAEPTRHVSKRGFNALIFRRTFPQVTQSGGLWDESHELYRHLGGKPRGGTDLDWTFPTGAKIKFAHLQHEKDKHTYQGGQIAFLGFDELTHFTETQFFYLITRMRSKCGVTPYARATCNPEPGWVADLIEWWIDPESGLAIQDRSGVVRYFIRRDLGDGEQLVWADSREELVEAYEDVEPDHVISLTFIAASLDDNPKLLEKDPGYRARLMAQPRVVRERLLKGNWLSSEGTLIDSSWLKTYTICEDYYEVLLGGELIRIPKSACRRFATIDTAGTSKEKAAEKRGDPPSWSVCGIFDFYPPKRILLARYVWRDRVDWNQLKIRVPSVLETWNCPKVYIENAHYGQPLSKEVKGRSIELIGPKIPGMDDTSRGAKLERAIASGMLSMVEDGLLLIPDSDEPWVPPFRREMLAWTGLPKETSDQIDIASYASYVARAKSSTWGGVIPPNKGYR</sequence>
<evidence type="ECO:0000313" key="1">
    <source>
        <dbReference type="EMBL" id="TWU22462.1"/>
    </source>
</evidence>
<dbReference type="AlphaFoldDB" id="A0A5C6CED2"/>
<comment type="caution">
    <text evidence="1">The sequence shown here is derived from an EMBL/GenBank/DDBJ whole genome shotgun (WGS) entry which is preliminary data.</text>
</comment>
<protein>
    <submittedName>
        <fullName evidence="1">Terminase-like family protein</fullName>
    </submittedName>
</protein>
<evidence type="ECO:0000313" key="2">
    <source>
        <dbReference type="Proteomes" id="UP000316304"/>
    </source>
</evidence>
<dbReference type="EMBL" id="SJPT01000005">
    <property type="protein sequence ID" value="TWU22462.1"/>
    <property type="molecule type" value="Genomic_DNA"/>
</dbReference>
<dbReference type="Proteomes" id="UP000316304">
    <property type="component" value="Unassembled WGS sequence"/>
</dbReference>
<dbReference type="InterPro" id="IPR027417">
    <property type="entry name" value="P-loop_NTPase"/>
</dbReference>
<reference evidence="1 2" key="1">
    <citation type="submission" date="2019-02" db="EMBL/GenBank/DDBJ databases">
        <title>Deep-cultivation of Planctomycetes and their phenomic and genomic characterization uncovers novel biology.</title>
        <authorList>
            <person name="Wiegand S."/>
            <person name="Jogler M."/>
            <person name="Boedeker C."/>
            <person name="Pinto D."/>
            <person name="Vollmers J."/>
            <person name="Rivas-Marin E."/>
            <person name="Kohn T."/>
            <person name="Peeters S.H."/>
            <person name="Heuer A."/>
            <person name="Rast P."/>
            <person name="Oberbeckmann S."/>
            <person name="Bunk B."/>
            <person name="Jeske O."/>
            <person name="Meyerdierks A."/>
            <person name="Storesund J.E."/>
            <person name="Kallscheuer N."/>
            <person name="Luecker S."/>
            <person name="Lage O.M."/>
            <person name="Pohl T."/>
            <person name="Merkel B.J."/>
            <person name="Hornburger P."/>
            <person name="Mueller R.-W."/>
            <person name="Bruemmer F."/>
            <person name="Labrenz M."/>
            <person name="Spormann A.M."/>
            <person name="Op Den Camp H."/>
            <person name="Overmann J."/>
            <person name="Amann R."/>
            <person name="Jetten M.S.M."/>
            <person name="Mascher T."/>
            <person name="Medema M.H."/>
            <person name="Devos D.P."/>
            <person name="Kaster A.-K."/>
            <person name="Ovreas L."/>
            <person name="Rohde M."/>
            <person name="Galperin M.Y."/>
            <person name="Jogler C."/>
        </authorList>
    </citation>
    <scope>NUCLEOTIDE SEQUENCE [LARGE SCALE GENOMIC DNA]</scope>
    <source>
        <strain evidence="1 2">Pla52o</strain>
    </source>
</reference>
<keyword evidence="2" id="KW-1185">Reference proteome</keyword>
<dbReference type="Gene3D" id="3.30.420.240">
    <property type="match status" value="1"/>
</dbReference>
<organism evidence="1 2">
    <name type="scientific">Novipirellula galeiformis</name>
    <dbReference type="NCBI Taxonomy" id="2528004"/>
    <lineage>
        <taxon>Bacteria</taxon>
        <taxon>Pseudomonadati</taxon>
        <taxon>Planctomycetota</taxon>
        <taxon>Planctomycetia</taxon>
        <taxon>Pirellulales</taxon>
        <taxon>Pirellulaceae</taxon>
        <taxon>Novipirellula</taxon>
    </lineage>
</organism>
<name>A0A5C6CED2_9BACT</name>
<proteinExistence type="predicted"/>
<dbReference type="Gene3D" id="3.40.50.300">
    <property type="entry name" value="P-loop containing nucleotide triphosphate hydrolases"/>
    <property type="match status" value="1"/>
</dbReference>